<reference evidence="3" key="1">
    <citation type="journal article" date="2014" name="Int. J. Syst. Evol. Microbiol.">
        <title>Complete genome sequence of Corynebacterium casei LMG S-19264T (=DSM 44701T), isolated from a smear-ripened cheese.</title>
        <authorList>
            <consortium name="US DOE Joint Genome Institute (JGI-PGF)"/>
            <person name="Walter F."/>
            <person name="Albersmeier A."/>
            <person name="Kalinowski J."/>
            <person name="Ruckert C."/>
        </authorList>
    </citation>
    <scope>NUCLEOTIDE SEQUENCE</scope>
    <source>
        <strain evidence="3">KCTC 32296</strain>
    </source>
</reference>
<dbReference type="RefSeq" id="WP_189485671.1">
    <property type="nucleotide sequence ID" value="NZ_BMZB01000001.1"/>
</dbReference>
<feature type="chain" id="PRO_5037548643" evidence="1">
    <location>
        <begin position="36"/>
        <end position="413"/>
    </location>
</feature>
<comment type="caution">
    <text evidence="3">The sequence shown here is derived from an EMBL/GenBank/DDBJ whole genome shotgun (WGS) entry which is preliminary data.</text>
</comment>
<feature type="signal peptide" evidence="1">
    <location>
        <begin position="1"/>
        <end position="35"/>
    </location>
</feature>
<sequence length="413" mass="44713">MFDPRTPPKSFTRRGTVLMALAALGGSAAVPYLTAKPQPKPATPKAPTLKRAALKDWPSLTNIAQKMIDDKLTPGLSLTVAHQGVVLFSKGFGLADVEAGREVTPQTTFRIASITKQFTAAAIMALAEDGKLSVHDPLARFLPDFPKADKITLAQLMSHTSGMGDYVNGQSHVVLDNARDRDFNGTELLSIIRARQPLYRAQPGAAWLYSNSAFTLLSIIVEQLSGMSFAQFCAERLFHPAGMTQSSIDTVDTVITGGSNGYRPEFRAPHGFVENKPLSATFIAGAGAIRSTTEDLILWHHGLMNGKVLKPDSVAAMMTPALLKNGQPAFERRGAEPLEYGFGLGLGFEDERRFATHGGRINGFTGHLRSYHDDQLTLAILYNCDGSGAAQFMPMQKKLRKEASRLGLENLTA</sequence>
<dbReference type="SUPFAM" id="SSF56601">
    <property type="entry name" value="beta-lactamase/transpeptidase-like"/>
    <property type="match status" value="1"/>
</dbReference>
<evidence type="ECO:0000259" key="2">
    <source>
        <dbReference type="Pfam" id="PF00144"/>
    </source>
</evidence>
<dbReference type="InterPro" id="IPR050491">
    <property type="entry name" value="AmpC-like"/>
</dbReference>
<gene>
    <name evidence="3" type="ORF">GCM10011273_14180</name>
</gene>
<dbReference type="AlphaFoldDB" id="A0A918US27"/>
<organism evidence="3 4">
    <name type="scientific">Asticcacaulis endophyticus</name>
    <dbReference type="NCBI Taxonomy" id="1395890"/>
    <lineage>
        <taxon>Bacteria</taxon>
        <taxon>Pseudomonadati</taxon>
        <taxon>Pseudomonadota</taxon>
        <taxon>Alphaproteobacteria</taxon>
        <taxon>Caulobacterales</taxon>
        <taxon>Caulobacteraceae</taxon>
        <taxon>Asticcacaulis</taxon>
    </lineage>
</organism>
<reference evidence="3" key="2">
    <citation type="submission" date="2020-09" db="EMBL/GenBank/DDBJ databases">
        <authorList>
            <person name="Sun Q."/>
            <person name="Kim S."/>
        </authorList>
    </citation>
    <scope>NUCLEOTIDE SEQUENCE</scope>
    <source>
        <strain evidence="3">KCTC 32296</strain>
    </source>
</reference>
<keyword evidence="3" id="KW-0378">Hydrolase</keyword>
<dbReference type="PANTHER" id="PTHR46825:SF9">
    <property type="entry name" value="BETA-LACTAMASE-RELATED DOMAIN-CONTAINING PROTEIN"/>
    <property type="match status" value="1"/>
</dbReference>
<name>A0A918US27_9CAUL</name>
<dbReference type="GO" id="GO:0016787">
    <property type="term" value="F:hydrolase activity"/>
    <property type="evidence" value="ECO:0007669"/>
    <property type="project" value="UniProtKB-KW"/>
</dbReference>
<keyword evidence="4" id="KW-1185">Reference proteome</keyword>
<feature type="domain" description="Beta-lactamase-related" evidence="2">
    <location>
        <begin position="65"/>
        <end position="389"/>
    </location>
</feature>
<dbReference type="Proteomes" id="UP000662572">
    <property type="component" value="Unassembled WGS sequence"/>
</dbReference>
<proteinExistence type="predicted"/>
<dbReference type="PANTHER" id="PTHR46825">
    <property type="entry name" value="D-ALANYL-D-ALANINE-CARBOXYPEPTIDASE/ENDOPEPTIDASE AMPH"/>
    <property type="match status" value="1"/>
</dbReference>
<dbReference type="EMBL" id="BMZB01000001">
    <property type="protein sequence ID" value="GGZ29310.1"/>
    <property type="molecule type" value="Genomic_DNA"/>
</dbReference>
<keyword evidence="1" id="KW-0732">Signal</keyword>
<dbReference type="Pfam" id="PF00144">
    <property type="entry name" value="Beta-lactamase"/>
    <property type="match status" value="1"/>
</dbReference>
<evidence type="ECO:0000256" key="1">
    <source>
        <dbReference type="SAM" id="SignalP"/>
    </source>
</evidence>
<evidence type="ECO:0000313" key="4">
    <source>
        <dbReference type="Proteomes" id="UP000662572"/>
    </source>
</evidence>
<evidence type="ECO:0000313" key="3">
    <source>
        <dbReference type="EMBL" id="GGZ29310.1"/>
    </source>
</evidence>
<protein>
    <submittedName>
        <fullName evidence="3">Serine hydrolase</fullName>
    </submittedName>
</protein>
<dbReference type="InterPro" id="IPR012338">
    <property type="entry name" value="Beta-lactam/transpept-like"/>
</dbReference>
<dbReference type="InterPro" id="IPR001466">
    <property type="entry name" value="Beta-lactam-related"/>
</dbReference>
<accession>A0A918US27</accession>
<dbReference type="Gene3D" id="3.40.710.10">
    <property type="entry name" value="DD-peptidase/beta-lactamase superfamily"/>
    <property type="match status" value="1"/>
</dbReference>